<name>A0A4Z1FVI2_9HELO</name>
<dbReference type="PANTHER" id="PTHR21310:SF39">
    <property type="entry name" value="AMINOGLYCOSIDE PHOSPHOTRANSFERASE DOMAIN-CONTAINING PROTEIN"/>
    <property type="match status" value="1"/>
</dbReference>
<dbReference type="InterPro" id="IPR011009">
    <property type="entry name" value="Kinase-like_dom_sf"/>
</dbReference>
<dbReference type="SUPFAM" id="SSF56112">
    <property type="entry name" value="Protein kinase-like (PK-like)"/>
    <property type="match status" value="1"/>
</dbReference>
<gene>
    <name evidence="1" type="ORF">BPAE_0026g00350</name>
</gene>
<keyword evidence="2" id="KW-1185">Reference proteome</keyword>
<evidence type="ECO:0000313" key="1">
    <source>
        <dbReference type="EMBL" id="TGO28545.1"/>
    </source>
</evidence>
<dbReference type="PANTHER" id="PTHR21310">
    <property type="entry name" value="AMINOGLYCOSIDE PHOSPHOTRANSFERASE-RELATED-RELATED"/>
    <property type="match status" value="1"/>
</dbReference>
<sequence length="203" mass="23300">MDDFRRRIVSEEGCFATTFERRYYKKTDIFVKRSLRESEYRTGYRGLHIPKLGKERLRNEVASLDFIHKITNVPVPQLYDHFEYNGASYVALEYVEGANMADLCENQKKAVNSEIDTHLITMHNLTSSKIGGPSGIIIPPYRILGKIEDQMWNPPTKDCAYIFCHMDLSQHNIIEDSVTLKIKTIIGSNTRAFGLCNLSAVFI</sequence>
<reference evidence="1 2" key="1">
    <citation type="submission" date="2017-12" db="EMBL/GenBank/DDBJ databases">
        <title>Comparative genomics of Botrytis spp.</title>
        <authorList>
            <person name="Valero-Jimenez C.A."/>
            <person name="Tapia P."/>
            <person name="Veloso J."/>
            <person name="Silva-Moreno E."/>
            <person name="Staats M."/>
            <person name="Valdes J.H."/>
            <person name="Van Kan J.A.L."/>
        </authorList>
    </citation>
    <scope>NUCLEOTIDE SEQUENCE [LARGE SCALE GENOMIC DNA]</scope>
    <source>
        <strain evidence="1 2">Bp0003</strain>
    </source>
</reference>
<protein>
    <recommendedName>
        <fullName evidence="3">Protein kinase domain-containing protein</fullName>
    </recommendedName>
</protein>
<proteinExistence type="predicted"/>
<dbReference type="InterPro" id="IPR051678">
    <property type="entry name" value="AGP_Transferase"/>
</dbReference>
<evidence type="ECO:0000313" key="2">
    <source>
        <dbReference type="Proteomes" id="UP000297910"/>
    </source>
</evidence>
<evidence type="ECO:0008006" key="3">
    <source>
        <dbReference type="Google" id="ProtNLM"/>
    </source>
</evidence>
<organism evidence="1 2">
    <name type="scientific">Botrytis paeoniae</name>
    <dbReference type="NCBI Taxonomy" id="278948"/>
    <lineage>
        <taxon>Eukaryota</taxon>
        <taxon>Fungi</taxon>
        <taxon>Dikarya</taxon>
        <taxon>Ascomycota</taxon>
        <taxon>Pezizomycotina</taxon>
        <taxon>Leotiomycetes</taxon>
        <taxon>Helotiales</taxon>
        <taxon>Sclerotiniaceae</taxon>
        <taxon>Botrytis</taxon>
    </lineage>
</organism>
<accession>A0A4Z1FVI2</accession>
<comment type="caution">
    <text evidence="1">The sequence shown here is derived from an EMBL/GenBank/DDBJ whole genome shotgun (WGS) entry which is preliminary data.</text>
</comment>
<dbReference type="Proteomes" id="UP000297910">
    <property type="component" value="Unassembled WGS sequence"/>
</dbReference>
<dbReference type="EMBL" id="PQXI01000026">
    <property type="protein sequence ID" value="TGO28545.1"/>
    <property type="molecule type" value="Genomic_DNA"/>
</dbReference>
<dbReference type="AlphaFoldDB" id="A0A4Z1FVI2"/>